<accession>D4S2C0</accession>
<evidence type="ECO:0000313" key="2">
    <source>
        <dbReference type="Proteomes" id="UP000006238"/>
    </source>
</evidence>
<dbReference type="eggNOG" id="ENOG5033I4D">
    <property type="taxonomic scope" value="Bacteria"/>
</dbReference>
<sequence>MKKKLNIIFSLIVVIMLFVTGCGNSKTTVSYTYKVETGDNITISLTTNDGYELTSDIPFVISKDKKELSQGIFISAEYFTAYVDSVKNNEKAEIIDEGTKSDCSYVMWNYNDSEFNYVVKINGTNTGMLIANNISEESAKECFDRLEVKVKE</sequence>
<keyword evidence="2" id="KW-1185">Reference proteome</keyword>
<protein>
    <recommendedName>
        <fullName evidence="3">Lipoprotein</fullName>
    </recommendedName>
</protein>
<dbReference type="HOGENOM" id="CLU_1718926_0_0_9"/>
<dbReference type="AlphaFoldDB" id="D4S2C0"/>
<reference evidence="1 2" key="1">
    <citation type="submission" date="2010-02" db="EMBL/GenBank/DDBJ databases">
        <authorList>
            <person name="Weinstock G."/>
            <person name="Sodergren E."/>
            <person name="Clifton S."/>
            <person name="Fulton L."/>
            <person name="Fulton B."/>
            <person name="Courtney L."/>
            <person name="Fronick C."/>
            <person name="Harrison M."/>
            <person name="Strong C."/>
            <person name="Farmer C."/>
            <person name="Delahaunty K."/>
            <person name="Markovic C."/>
            <person name="Hall O."/>
            <person name="Minx P."/>
            <person name="Tomlinson C."/>
            <person name="Mitreva M."/>
            <person name="Nelson J."/>
            <person name="Hou S."/>
            <person name="Wollam A."/>
            <person name="Pepin K.H."/>
            <person name="Johnson M."/>
            <person name="Bhonagiri V."/>
            <person name="Zhang X."/>
            <person name="Suruliraj S."/>
            <person name="Warren W."/>
            <person name="Chinwalla A."/>
            <person name="Mardis E.R."/>
            <person name="Wilson R.K."/>
        </authorList>
    </citation>
    <scope>NUCLEOTIDE SEQUENCE [LARGE SCALE GENOMIC DNA]</scope>
    <source>
        <strain evidence="1 2">DSM 2876</strain>
    </source>
</reference>
<dbReference type="EMBL" id="ABWN01000037">
    <property type="protein sequence ID" value="EFF67677.1"/>
    <property type="molecule type" value="Genomic_DNA"/>
</dbReference>
<proteinExistence type="predicted"/>
<organism evidence="1 2">
    <name type="scientific">Eshraghiella crossota DSM 2876</name>
    <dbReference type="NCBI Taxonomy" id="511680"/>
    <lineage>
        <taxon>Bacteria</taxon>
        <taxon>Bacillati</taxon>
        <taxon>Bacillota</taxon>
        <taxon>Clostridia</taxon>
        <taxon>Lachnospirales</taxon>
        <taxon>Lachnospiraceae</taxon>
        <taxon>Eshraghiella</taxon>
    </lineage>
</organism>
<evidence type="ECO:0000313" key="1">
    <source>
        <dbReference type="EMBL" id="EFF67677.1"/>
    </source>
</evidence>
<gene>
    <name evidence="1" type="ORF">BUTYVIB_02242</name>
</gene>
<name>D4S2C0_9FIRM</name>
<dbReference type="RefSeq" id="WP_005604301.1">
    <property type="nucleotide sequence ID" value="NZ_GG663524.1"/>
</dbReference>
<evidence type="ECO:0008006" key="3">
    <source>
        <dbReference type="Google" id="ProtNLM"/>
    </source>
</evidence>
<comment type="caution">
    <text evidence="1">The sequence shown here is derived from an EMBL/GenBank/DDBJ whole genome shotgun (WGS) entry which is preliminary data.</text>
</comment>
<dbReference type="PROSITE" id="PS51257">
    <property type="entry name" value="PROKAR_LIPOPROTEIN"/>
    <property type="match status" value="1"/>
</dbReference>
<dbReference type="Proteomes" id="UP000006238">
    <property type="component" value="Unassembled WGS sequence"/>
</dbReference>